<proteinExistence type="inferred from homology"/>
<keyword evidence="4" id="KW-1185">Reference proteome</keyword>
<protein>
    <recommendedName>
        <fullName evidence="1">Sulfotransferase</fullName>
        <ecNumber evidence="1">2.8.2.-</ecNumber>
    </recommendedName>
</protein>
<dbReference type="PANTHER" id="PTHR10704:SF66">
    <property type="entry name" value="SULFOTRANSFERASE"/>
    <property type="match status" value="1"/>
</dbReference>
<evidence type="ECO:0000313" key="4">
    <source>
        <dbReference type="Proteomes" id="UP000289886"/>
    </source>
</evidence>
<sequence>MAIKTVRIPEIKDLKILSEDPRLNLKIVHLVRDPRGILASRMTAFMDQFRAWKIWNATGRKPHYVDLSQITRTCKDLSDSAETGFSKPTWLKGRYMLVRYEDLAKEPVEKAKEIYKFIGLDMDDKIHTWILHNTNASNAPEGNYKFTTTRNSKATAESWRLNLSFDIVQTVQNLCNTTLSQLGYRNVNSVADLRNISNSVVEPRTFLPFL</sequence>
<reference evidence="3 4" key="1">
    <citation type="submission" date="2019-01" db="EMBL/GenBank/DDBJ databases">
        <title>Draft Genome and Complete Hox-Cluster Characterization of the Sterlet Sturgeon (Acipenser ruthenus).</title>
        <authorList>
            <person name="Wei Q."/>
        </authorList>
    </citation>
    <scope>NUCLEOTIDE SEQUENCE [LARGE SCALE GENOMIC DNA]</scope>
    <source>
        <strain evidence="3">WHYD16114868_AA</strain>
        <tissue evidence="3">Blood</tissue>
    </source>
</reference>
<dbReference type="EC" id="2.8.2.-" evidence="1"/>
<dbReference type="GO" id="GO:0006790">
    <property type="term" value="P:sulfur compound metabolic process"/>
    <property type="evidence" value="ECO:0007669"/>
    <property type="project" value="TreeGrafter"/>
</dbReference>
<dbReference type="AlphaFoldDB" id="A0A444U1A3"/>
<accession>A0A444U1A3</accession>
<evidence type="ECO:0000313" key="3">
    <source>
        <dbReference type="EMBL" id="RXM28996.1"/>
    </source>
</evidence>
<dbReference type="InterPro" id="IPR051135">
    <property type="entry name" value="Gal/GlcNAc/GalNAc_ST"/>
</dbReference>
<dbReference type="Proteomes" id="UP000289886">
    <property type="component" value="Unassembled WGS sequence"/>
</dbReference>
<keyword evidence="1 3" id="KW-0808">Transferase</keyword>
<comment type="similarity">
    <text evidence="1">Belongs to the sulfotransferase 1 family.</text>
</comment>
<gene>
    <name evidence="3" type="ORF">EOD39_9238</name>
</gene>
<dbReference type="InterPro" id="IPR027417">
    <property type="entry name" value="P-loop_NTPase"/>
</dbReference>
<dbReference type="SUPFAM" id="SSF52540">
    <property type="entry name" value="P-loop containing nucleoside triphosphate hydrolases"/>
    <property type="match status" value="1"/>
</dbReference>
<name>A0A444U1A3_ACIRT</name>
<feature type="domain" description="Sulfotransferase" evidence="2">
    <location>
        <begin position="22"/>
        <end position="182"/>
    </location>
</feature>
<organism evidence="3 4">
    <name type="scientific">Acipenser ruthenus</name>
    <name type="common">Sterlet sturgeon</name>
    <dbReference type="NCBI Taxonomy" id="7906"/>
    <lineage>
        <taxon>Eukaryota</taxon>
        <taxon>Metazoa</taxon>
        <taxon>Chordata</taxon>
        <taxon>Craniata</taxon>
        <taxon>Vertebrata</taxon>
        <taxon>Euteleostomi</taxon>
        <taxon>Actinopterygii</taxon>
        <taxon>Chondrostei</taxon>
        <taxon>Acipenseriformes</taxon>
        <taxon>Acipenseridae</taxon>
        <taxon>Acipenser</taxon>
    </lineage>
</organism>
<dbReference type="GO" id="GO:0001517">
    <property type="term" value="F:N-acetylglucosamine 6-O-sulfotransferase activity"/>
    <property type="evidence" value="ECO:0007669"/>
    <property type="project" value="TreeGrafter"/>
</dbReference>
<comment type="caution">
    <text evidence="3">The sequence shown here is derived from an EMBL/GenBank/DDBJ whole genome shotgun (WGS) entry which is preliminary data.</text>
</comment>
<evidence type="ECO:0000256" key="1">
    <source>
        <dbReference type="RuleBase" id="RU361155"/>
    </source>
</evidence>
<dbReference type="InterPro" id="IPR000863">
    <property type="entry name" value="Sulfotransferase_dom"/>
</dbReference>
<evidence type="ECO:0000259" key="2">
    <source>
        <dbReference type="Pfam" id="PF00685"/>
    </source>
</evidence>
<dbReference type="Gene3D" id="3.40.50.300">
    <property type="entry name" value="P-loop containing nucleotide triphosphate hydrolases"/>
    <property type="match status" value="1"/>
</dbReference>
<dbReference type="EMBL" id="SCEB01215551">
    <property type="protein sequence ID" value="RXM28996.1"/>
    <property type="molecule type" value="Genomic_DNA"/>
</dbReference>
<dbReference type="GO" id="GO:0006044">
    <property type="term" value="P:N-acetylglucosamine metabolic process"/>
    <property type="evidence" value="ECO:0007669"/>
    <property type="project" value="TreeGrafter"/>
</dbReference>
<dbReference type="Pfam" id="PF00685">
    <property type="entry name" value="Sulfotransfer_1"/>
    <property type="match status" value="1"/>
</dbReference>
<dbReference type="PANTHER" id="PTHR10704">
    <property type="entry name" value="CARBOHYDRATE SULFOTRANSFERASE"/>
    <property type="match status" value="1"/>
</dbReference>